<keyword evidence="3" id="KW-1185">Reference proteome</keyword>
<evidence type="ECO:0000313" key="2">
    <source>
        <dbReference type="EMBL" id="EGG57342.1"/>
    </source>
</evidence>
<name>F3QQ51_9BACT</name>
<feature type="domain" description="Outer membrane protein beta-barrel" evidence="1">
    <location>
        <begin position="717"/>
        <end position="960"/>
    </location>
</feature>
<dbReference type="eggNOG" id="COG4206">
    <property type="taxonomic scope" value="Bacteria"/>
</dbReference>
<comment type="caution">
    <text evidence="2">The sequence shown here is derived from an EMBL/GenBank/DDBJ whole genome shotgun (WGS) entry which is preliminary data.</text>
</comment>
<protein>
    <submittedName>
        <fullName evidence="2">Outer membrane insertion signal domain protein</fullName>
    </submittedName>
</protein>
<dbReference type="OrthoDB" id="1075943at2"/>
<dbReference type="AlphaFoldDB" id="F3QQ51"/>
<evidence type="ECO:0000259" key="1">
    <source>
        <dbReference type="Pfam" id="PF14905"/>
    </source>
</evidence>
<dbReference type="EMBL" id="AFBR01000008">
    <property type="protein sequence ID" value="EGG57342.1"/>
    <property type="molecule type" value="Genomic_DNA"/>
</dbReference>
<dbReference type="STRING" id="762982.HMPREF9442_00289"/>
<dbReference type="InterPro" id="IPR041700">
    <property type="entry name" value="OMP_b-brl_3"/>
</dbReference>
<dbReference type="Proteomes" id="UP000005546">
    <property type="component" value="Unassembled WGS sequence"/>
</dbReference>
<reference evidence="2 3" key="1">
    <citation type="submission" date="2011-02" db="EMBL/GenBank/DDBJ databases">
        <authorList>
            <person name="Weinstock G."/>
            <person name="Sodergren E."/>
            <person name="Clifton S."/>
            <person name="Fulton L."/>
            <person name="Fulton B."/>
            <person name="Courtney L."/>
            <person name="Fronick C."/>
            <person name="Harrison M."/>
            <person name="Strong C."/>
            <person name="Farmer C."/>
            <person name="Delahaunty K."/>
            <person name="Markovic C."/>
            <person name="Hall O."/>
            <person name="Minx P."/>
            <person name="Tomlinson C."/>
            <person name="Mitreva M."/>
            <person name="Hou S."/>
            <person name="Chen J."/>
            <person name="Wollam A."/>
            <person name="Pepin K.H."/>
            <person name="Johnson M."/>
            <person name="Bhonagiri V."/>
            <person name="Zhang X."/>
            <person name="Suruliraj S."/>
            <person name="Warren W."/>
            <person name="Chinwalla A."/>
            <person name="Mardis E.R."/>
            <person name="Wilson R.K."/>
        </authorList>
    </citation>
    <scope>NUCLEOTIDE SEQUENCE [LARGE SCALE GENOMIC DNA]</scope>
    <source>
        <strain evidence="2 3">YIT 11841</strain>
    </source>
</reference>
<sequence length="991" mass="114735">MEKQGSRMEGLLKAIWVWGLLLGLSSGAVAQARQEVAKEDTVKSRTIALWGHVKDGFTYAALHGTFVTLMREDSTVVDTMHVQCLDSGTPQEDTYYRFNVPPRRARYIIKAEHPDYYPEYVDCTVRYVARNSYVDARHHEMRRRPRSSFADRSLGEVVVKATKIRVAYRGDTVVYNADAFNLSEGAMLNELVRQLPGAELKPNGEIYVNGRKVDYLTLNGTDFFKGDNRKMLDNLPAFTVQQVKVYDKTTDRSEFLGYDTEKKAYVMDVSLKREYNTGYMANVAAGGGTDSRYAGRAFGLRYSDRSRVTLFGGMNNTNVYNDRPGENGEWPEESLTNGEFVTRQVGGEFFWQNKARGIEDKLTANAEWSDQFVNQKSATEAYLPQGNRYTRSSSLQDVDYTGVNANNWLTWKTKDHLLTVHSYVGYDCTDMRGHARDAAFDADPSAVGGIDEVLDSVFLLPSSGSARMRWLNRSSTRSLFEEWKYNVGHDMMWDAKLPWGDNLQLRFTGSLSRTENDRFEHYLLDYASSESEADRRNRYDRRRRRNYYYQPSAEYTFNFPNDWHFLTYYIYKQDYRSDSSPRYRLDSLAGWEVGAVRHLGELPSARELSAALDVPNSYYRHDLSRVHTLGLRTFYSRRTEDKYIWFNFHLPFTQSKEDMRYRREEIDAGLQRRVFRVQPDFTYLVYWFGGTRYFRTFMVNADMALGTPDLVNRLSVRDASDPLHVRVGNPHLQNSWRYNFRTGFLHRSSEKKWFTQVNVNAWLGVNDVAQGFSYNSETGVYTYRPQNVDGNRGINGSLAFQKEGMAEYWNVGANLNYDFHRSVDLSSVEGMTESVLSKVHNHETKAYLSTGYQRGSLTLNVGCDATYRHADGSRADFNTVDAFDFRYGLLGEYTMPWKIHLSTRLNMYSRRGYDEAAMNTDYLIWNASLSRSFLKDRLMVKVEGVDLLRQMRSVYMDVNVQGKTETYYNIVKGYYMLTLGWKLTRNPKKRE</sequence>
<dbReference type="HOGENOM" id="CLU_012729_0_0_10"/>
<proteinExistence type="predicted"/>
<dbReference type="eggNOG" id="COG1615">
    <property type="taxonomic scope" value="Bacteria"/>
</dbReference>
<accession>F3QQ51</accession>
<dbReference type="SUPFAM" id="SSF56935">
    <property type="entry name" value="Porins"/>
    <property type="match status" value="1"/>
</dbReference>
<dbReference type="Pfam" id="PF14905">
    <property type="entry name" value="OMP_b-brl_3"/>
    <property type="match status" value="1"/>
</dbReference>
<gene>
    <name evidence="2" type="ORF">HMPREF9442_00289</name>
</gene>
<organism evidence="2 3">
    <name type="scientific">Paraprevotella xylaniphila YIT 11841</name>
    <dbReference type="NCBI Taxonomy" id="762982"/>
    <lineage>
        <taxon>Bacteria</taxon>
        <taxon>Pseudomonadati</taxon>
        <taxon>Bacteroidota</taxon>
        <taxon>Bacteroidia</taxon>
        <taxon>Bacteroidales</taxon>
        <taxon>Prevotellaceae</taxon>
        <taxon>Paraprevotella</taxon>
    </lineage>
</organism>
<evidence type="ECO:0000313" key="3">
    <source>
        <dbReference type="Proteomes" id="UP000005546"/>
    </source>
</evidence>